<keyword evidence="3" id="KW-0169">Cobalamin biosynthesis</keyword>
<evidence type="ECO:0000256" key="1">
    <source>
        <dbReference type="ARBA" id="ARBA00004953"/>
    </source>
</evidence>
<sequence>MSEASFATASFLTAVGLGPGDPEWITVKAVRAIEQAHVVFAPRSRDGDASLALRIAEPWLRPEQPIIELALPMTRDPDLLMPAWEAAADQIAAALTPGTRGVYLLLGDPLLYGTFTYLWHELAQRHPHIQVSVIPGVTSFAAAAARAGVVLATTSERVAILPASYETDAASLQRLLADFETVILMKVGNVLPRVLDALETLGLLDAAVYVERVGMPEERIVENLHTLRGETTPRPYLSLLIVRRSHRAPARLPTQAHAAWPNASKTNTPSETDAPEVP</sequence>
<dbReference type="Pfam" id="PF00590">
    <property type="entry name" value="TP_methylase"/>
    <property type="match status" value="1"/>
</dbReference>
<dbReference type="InterPro" id="IPR006364">
    <property type="entry name" value="CobI/CbiL/CobIJ_dom"/>
</dbReference>
<evidence type="ECO:0000259" key="9">
    <source>
        <dbReference type="Pfam" id="PF00590"/>
    </source>
</evidence>
<name>A0A7C1FDQ0_9CHLR</name>
<keyword evidence="5 10" id="KW-0808">Transferase</keyword>
<reference evidence="10" key="1">
    <citation type="journal article" date="2020" name="mSystems">
        <title>Genome- and Community-Level Interaction Insights into Carbon Utilization and Element Cycling Functions of Hydrothermarchaeota in Hydrothermal Sediment.</title>
        <authorList>
            <person name="Zhou Z."/>
            <person name="Liu Y."/>
            <person name="Xu W."/>
            <person name="Pan J."/>
            <person name="Luo Z.H."/>
            <person name="Li M."/>
        </authorList>
    </citation>
    <scope>NUCLEOTIDE SEQUENCE [LARGE SCALE GENOMIC DNA]</scope>
    <source>
        <strain evidence="10">SpSt-289</strain>
    </source>
</reference>
<evidence type="ECO:0000256" key="3">
    <source>
        <dbReference type="ARBA" id="ARBA00022573"/>
    </source>
</evidence>
<dbReference type="GO" id="GO:0032259">
    <property type="term" value="P:methylation"/>
    <property type="evidence" value="ECO:0007669"/>
    <property type="project" value="UniProtKB-KW"/>
</dbReference>
<keyword evidence="6" id="KW-0949">S-adenosyl-L-methionine</keyword>
<evidence type="ECO:0000256" key="7">
    <source>
        <dbReference type="PIRNR" id="PIRNR036427"/>
    </source>
</evidence>
<evidence type="ECO:0000256" key="5">
    <source>
        <dbReference type="ARBA" id="ARBA00022679"/>
    </source>
</evidence>
<dbReference type="SUPFAM" id="SSF53790">
    <property type="entry name" value="Tetrapyrrole methylase"/>
    <property type="match status" value="1"/>
</dbReference>
<dbReference type="GO" id="GO:0009236">
    <property type="term" value="P:cobalamin biosynthetic process"/>
    <property type="evidence" value="ECO:0007669"/>
    <property type="project" value="UniProtKB-UniRule"/>
</dbReference>
<dbReference type="GO" id="GO:0030788">
    <property type="term" value="F:precorrin-2 C20-methyltransferase activity"/>
    <property type="evidence" value="ECO:0007669"/>
    <property type="project" value="UniProtKB-EC"/>
</dbReference>
<dbReference type="Gene3D" id="3.40.1010.10">
    <property type="entry name" value="Cobalt-precorrin-4 Transmethylase, Domain 1"/>
    <property type="match status" value="1"/>
</dbReference>
<dbReference type="PIRSF" id="PIRSF036427">
    <property type="entry name" value="Precrrn-2_mtase"/>
    <property type="match status" value="1"/>
</dbReference>
<proteinExistence type="inferred from homology"/>
<dbReference type="CDD" id="cd11645">
    <property type="entry name" value="Precorrin_2_C20_MT"/>
    <property type="match status" value="1"/>
</dbReference>
<feature type="domain" description="Tetrapyrrole methylase" evidence="9">
    <location>
        <begin position="12"/>
        <end position="223"/>
    </location>
</feature>
<dbReference type="NCBIfam" id="TIGR01467">
    <property type="entry name" value="cobI_cbiL"/>
    <property type="match status" value="1"/>
</dbReference>
<gene>
    <name evidence="10" type="primary">cobI</name>
    <name evidence="10" type="ORF">ENQ20_01535</name>
</gene>
<keyword evidence="4 10" id="KW-0489">Methyltransferase</keyword>
<dbReference type="PANTHER" id="PTHR43467">
    <property type="entry name" value="COBALT-PRECORRIN-2 C(20)-METHYLTRANSFERASE"/>
    <property type="match status" value="1"/>
</dbReference>
<dbReference type="InterPro" id="IPR035996">
    <property type="entry name" value="4pyrrol_Methylase_sf"/>
</dbReference>
<dbReference type="Gene3D" id="3.30.950.10">
    <property type="entry name" value="Methyltransferase, Cobalt-precorrin-4 Transmethylase, Domain 2"/>
    <property type="match status" value="1"/>
</dbReference>
<evidence type="ECO:0000256" key="4">
    <source>
        <dbReference type="ARBA" id="ARBA00022603"/>
    </source>
</evidence>
<dbReference type="AlphaFoldDB" id="A0A7C1FDQ0"/>
<dbReference type="EC" id="2.1.1.130" evidence="10"/>
<organism evidence="10">
    <name type="scientific">Caldilinea aerophila</name>
    <dbReference type="NCBI Taxonomy" id="133453"/>
    <lineage>
        <taxon>Bacteria</taxon>
        <taxon>Bacillati</taxon>
        <taxon>Chloroflexota</taxon>
        <taxon>Caldilineae</taxon>
        <taxon>Caldilineales</taxon>
        <taxon>Caldilineaceae</taxon>
        <taxon>Caldilinea</taxon>
    </lineage>
</organism>
<evidence type="ECO:0000256" key="6">
    <source>
        <dbReference type="ARBA" id="ARBA00022691"/>
    </source>
</evidence>
<evidence type="ECO:0000313" key="10">
    <source>
        <dbReference type="EMBL" id="HDX30157.1"/>
    </source>
</evidence>
<dbReference type="InterPro" id="IPR014776">
    <property type="entry name" value="4pyrrole_Mease_sub2"/>
</dbReference>
<dbReference type="PANTHER" id="PTHR43467:SF2">
    <property type="entry name" value="COBALT-PRECORRIN-2 C(20)-METHYLTRANSFERASE"/>
    <property type="match status" value="1"/>
</dbReference>
<dbReference type="InterPro" id="IPR012382">
    <property type="entry name" value="CobI/CbiL"/>
</dbReference>
<comment type="similarity">
    <text evidence="2 7">Belongs to the precorrin methyltransferase family.</text>
</comment>
<comment type="caution">
    <text evidence="10">The sequence shown here is derived from an EMBL/GenBank/DDBJ whole genome shotgun (WGS) entry which is preliminary data.</text>
</comment>
<dbReference type="UniPathway" id="UPA00148"/>
<evidence type="ECO:0000256" key="2">
    <source>
        <dbReference type="ARBA" id="ARBA00005879"/>
    </source>
</evidence>
<accession>A0A7C1FDQ0</accession>
<protein>
    <submittedName>
        <fullName evidence="10">Precorrin-2 C(20)-methyltransferase</fullName>
        <ecNumber evidence="10">2.1.1.130</ecNumber>
    </submittedName>
</protein>
<feature type="region of interest" description="Disordered" evidence="8">
    <location>
        <begin position="252"/>
        <end position="278"/>
    </location>
</feature>
<dbReference type="InterPro" id="IPR000878">
    <property type="entry name" value="4pyrrol_Mease"/>
</dbReference>
<dbReference type="InterPro" id="IPR014777">
    <property type="entry name" value="4pyrrole_Mease_sub1"/>
</dbReference>
<comment type="pathway">
    <text evidence="1">Cofactor biosynthesis; adenosylcobalamin biosynthesis.</text>
</comment>
<dbReference type="EMBL" id="DSMG01000018">
    <property type="protein sequence ID" value="HDX30157.1"/>
    <property type="molecule type" value="Genomic_DNA"/>
</dbReference>
<evidence type="ECO:0000256" key="8">
    <source>
        <dbReference type="SAM" id="MobiDB-lite"/>
    </source>
</evidence>